<sequence>MPSKHTRKIDHPAPLPPAQRAAMIRRLATVDAAIRAGRVKVVNPPQNCAFKPRMEIYDDPEASHIFATLELPGVKTTDFGIAFKPGALELTGVRPARLPMHTQDRPPYASQHEDMDVDSGNTSGSYERASSLFPLHELRYGTFNRTIPLPDGVDGNSVVASLNEGLLTISWPRGTTTEPVTRTETNLDAVVVTPDLESTTGVQRPTSSIRGDPAAPTGHAHGRATRSQTQRQD</sequence>
<evidence type="ECO:0000313" key="6">
    <source>
        <dbReference type="Proteomes" id="UP000613580"/>
    </source>
</evidence>
<proteinExistence type="inferred from homology"/>
<dbReference type="Gene3D" id="2.60.40.790">
    <property type="match status" value="1"/>
</dbReference>
<dbReference type="Proteomes" id="UP000613580">
    <property type="component" value="Unassembled WGS sequence"/>
</dbReference>
<evidence type="ECO:0000256" key="2">
    <source>
        <dbReference type="RuleBase" id="RU003616"/>
    </source>
</evidence>
<dbReference type="InterPro" id="IPR002068">
    <property type="entry name" value="A-crystallin/Hsp20_dom"/>
</dbReference>
<keyword evidence="6" id="KW-1185">Reference proteome</keyword>
<evidence type="ECO:0000313" key="5">
    <source>
        <dbReference type="EMBL" id="KAF7319489.1"/>
    </source>
</evidence>
<dbReference type="PROSITE" id="PS01031">
    <property type="entry name" value="SHSP"/>
    <property type="match status" value="1"/>
</dbReference>
<organism evidence="5 6">
    <name type="scientific">Mycena chlorophos</name>
    <name type="common">Agaric fungus</name>
    <name type="synonym">Agaricus chlorophos</name>
    <dbReference type="NCBI Taxonomy" id="658473"/>
    <lineage>
        <taxon>Eukaryota</taxon>
        <taxon>Fungi</taxon>
        <taxon>Dikarya</taxon>
        <taxon>Basidiomycota</taxon>
        <taxon>Agaricomycotina</taxon>
        <taxon>Agaricomycetes</taxon>
        <taxon>Agaricomycetidae</taxon>
        <taxon>Agaricales</taxon>
        <taxon>Marasmiineae</taxon>
        <taxon>Mycenaceae</taxon>
        <taxon>Mycena</taxon>
    </lineage>
</organism>
<dbReference type="CDD" id="cd06464">
    <property type="entry name" value="ACD_sHsps-like"/>
    <property type="match status" value="1"/>
</dbReference>
<accession>A0A8H6TLX3</accession>
<feature type="region of interest" description="Disordered" evidence="3">
    <location>
        <begin position="103"/>
        <end position="125"/>
    </location>
</feature>
<protein>
    <submittedName>
        <fullName evidence="5">SHSP domain-containing protein</fullName>
    </submittedName>
</protein>
<feature type="region of interest" description="Disordered" evidence="3">
    <location>
        <begin position="196"/>
        <end position="233"/>
    </location>
</feature>
<evidence type="ECO:0000259" key="4">
    <source>
        <dbReference type="PROSITE" id="PS01031"/>
    </source>
</evidence>
<dbReference type="AlphaFoldDB" id="A0A8H6TLX3"/>
<feature type="compositionally biased region" description="Polar residues" evidence="3">
    <location>
        <begin position="196"/>
        <end position="209"/>
    </location>
</feature>
<feature type="domain" description="SHSP" evidence="4">
    <location>
        <begin position="45"/>
        <end position="188"/>
    </location>
</feature>
<dbReference type="OrthoDB" id="1431247at2759"/>
<dbReference type="EMBL" id="JACAZE010000003">
    <property type="protein sequence ID" value="KAF7319489.1"/>
    <property type="molecule type" value="Genomic_DNA"/>
</dbReference>
<reference evidence="5" key="1">
    <citation type="submission" date="2020-05" db="EMBL/GenBank/DDBJ databases">
        <title>Mycena genomes resolve the evolution of fungal bioluminescence.</title>
        <authorList>
            <person name="Tsai I.J."/>
        </authorList>
    </citation>
    <scope>NUCLEOTIDE SEQUENCE</scope>
    <source>
        <strain evidence="5">110903Hualien_Pintung</strain>
    </source>
</reference>
<evidence type="ECO:0000256" key="3">
    <source>
        <dbReference type="SAM" id="MobiDB-lite"/>
    </source>
</evidence>
<comment type="caution">
    <text evidence="5">The sequence shown here is derived from an EMBL/GenBank/DDBJ whole genome shotgun (WGS) entry which is preliminary data.</text>
</comment>
<dbReference type="Pfam" id="PF00011">
    <property type="entry name" value="HSP20"/>
    <property type="match status" value="1"/>
</dbReference>
<name>A0A8H6TLX3_MYCCL</name>
<comment type="similarity">
    <text evidence="1 2">Belongs to the small heat shock protein (HSP20) family.</text>
</comment>
<gene>
    <name evidence="5" type="ORF">HMN09_00287700</name>
</gene>
<dbReference type="SUPFAM" id="SSF49764">
    <property type="entry name" value="HSP20-like chaperones"/>
    <property type="match status" value="1"/>
</dbReference>
<evidence type="ECO:0000256" key="1">
    <source>
        <dbReference type="PROSITE-ProRule" id="PRU00285"/>
    </source>
</evidence>
<dbReference type="InterPro" id="IPR008978">
    <property type="entry name" value="HSP20-like_chaperone"/>
</dbReference>